<keyword evidence="1" id="KW-0560">Oxidoreductase</keyword>
<dbReference type="PANTHER" id="PTHR42949:SF3">
    <property type="entry name" value="ANAEROBIC GLYCEROL-3-PHOSPHATE DEHYDROGENASE SUBUNIT B"/>
    <property type="match status" value="1"/>
</dbReference>
<evidence type="ECO:0000313" key="4">
    <source>
        <dbReference type="EMBL" id="GHA86679.1"/>
    </source>
</evidence>
<accession>A0A918T389</accession>
<evidence type="ECO:0000259" key="3">
    <source>
        <dbReference type="Pfam" id="PF07992"/>
    </source>
</evidence>
<dbReference type="RefSeq" id="WP_189977920.1">
    <property type="nucleotide sequence ID" value="NZ_BMUL01000007.1"/>
</dbReference>
<reference evidence="4" key="1">
    <citation type="journal article" date="2014" name="Int. J. Syst. Evol. Microbiol.">
        <title>Complete genome sequence of Corynebacterium casei LMG S-19264T (=DSM 44701T), isolated from a smear-ripened cheese.</title>
        <authorList>
            <consortium name="US DOE Joint Genome Institute (JGI-PGF)"/>
            <person name="Walter F."/>
            <person name="Albersmeier A."/>
            <person name="Kalinowski J."/>
            <person name="Ruckert C."/>
        </authorList>
    </citation>
    <scope>NUCLEOTIDE SEQUENCE</scope>
    <source>
        <strain evidence="4">JCM 4518</strain>
    </source>
</reference>
<dbReference type="InterPro" id="IPR023753">
    <property type="entry name" value="FAD/NAD-binding_dom"/>
</dbReference>
<dbReference type="InterPro" id="IPR036188">
    <property type="entry name" value="FAD/NAD-bd_sf"/>
</dbReference>
<proteinExistence type="predicted"/>
<dbReference type="Gene3D" id="3.50.50.60">
    <property type="entry name" value="FAD/NAD(P)-binding domain"/>
    <property type="match status" value="2"/>
</dbReference>
<dbReference type="PRINTS" id="PR00368">
    <property type="entry name" value="FADPNR"/>
</dbReference>
<organism evidence="4 5">
    <name type="scientific">Streptomyces termitum</name>
    <dbReference type="NCBI Taxonomy" id="67368"/>
    <lineage>
        <taxon>Bacteria</taxon>
        <taxon>Bacillati</taxon>
        <taxon>Actinomycetota</taxon>
        <taxon>Actinomycetes</taxon>
        <taxon>Kitasatosporales</taxon>
        <taxon>Streptomycetaceae</taxon>
        <taxon>Streptomyces</taxon>
    </lineage>
</organism>
<dbReference type="SUPFAM" id="SSF51905">
    <property type="entry name" value="FAD/NAD(P)-binding domain"/>
    <property type="match status" value="1"/>
</dbReference>
<feature type="region of interest" description="Disordered" evidence="2">
    <location>
        <begin position="392"/>
        <end position="433"/>
    </location>
</feature>
<feature type="domain" description="FAD/NAD(P)-binding" evidence="3">
    <location>
        <begin position="12"/>
        <end position="303"/>
    </location>
</feature>
<keyword evidence="5" id="KW-1185">Reference proteome</keyword>
<comment type="caution">
    <text evidence="4">The sequence shown here is derived from an EMBL/GenBank/DDBJ whole genome shotgun (WGS) entry which is preliminary data.</text>
</comment>
<evidence type="ECO:0000313" key="5">
    <source>
        <dbReference type="Proteomes" id="UP000644020"/>
    </source>
</evidence>
<reference evidence="4" key="2">
    <citation type="submission" date="2020-09" db="EMBL/GenBank/DDBJ databases">
        <authorList>
            <person name="Sun Q."/>
            <person name="Ohkuma M."/>
        </authorList>
    </citation>
    <scope>NUCLEOTIDE SEQUENCE</scope>
    <source>
        <strain evidence="4">JCM 4518</strain>
    </source>
</reference>
<gene>
    <name evidence="4" type="ORF">GCM10010305_33170</name>
</gene>
<evidence type="ECO:0000256" key="2">
    <source>
        <dbReference type="SAM" id="MobiDB-lite"/>
    </source>
</evidence>
<protein>
    <submittedName>
        <fullName evidence="4">Oxidoreductase</fullName>
    </submittedName>
</protein>
<dbReference type="InterPro" id="IPR051691">
    <property type="entry name" value="Metab_Enz_Cyan_OpOx_G3PDH"/>
</dbReference>
<dbReference type="AlphaFoldDB" id="A0A918T389"/>
<dbReference type="Pfam" id="PF07992">
    <property type="entry name" value="Pyr_redox_2"/>
    <property type="match status" value="1"/>
</dbReference>
<dbReference type="GO" id="GO:0016491">
    <property type="term" value="F:oxidoreductase activity"/>
    <property type="evidence" value="ECO:0007669"/>
    <property type="project" value="UniProtKB-KW"/>
</dbReference>
<name>A0A918T389_9ACTN</name>
<dbReference type="PRINTS" id="PR00469">
    <property type="entry name" value="PNDRDTASEII"/>
</dbReference>
<evidence type="ECO:0000256" key="1">
    <source>
        <dbReference type="ARBA" id="ARBA00023002"/>
    </source>
</evidence>
<dbReference type="Proteomes" id="UP000644020">
    <property type="component" value="Unassembled WGS sequence"/>
</dbReference>
<dbReference type="PANTHER" id="PTHR42949">
    <property type="entry name" value="ANAEROBIC GLYCEROL-3-PHOSPHATE DEHYDROGENASE SUBUNIT B"/>
    <property type="match status" value="1"/>
</dbReference>
<sequence>MNGPEPTERAVDVLVVGAGPAGLAAAARLAAAGAGRVEVLERDAAPGGLPRLCPGTGFGADARGRPLDGPGHARRAVGAAVRAGAALRTGVSATGWAAPLLLEVTAPTGPETVRARAVVLATGARERSRAARLLPGTRAEGVFTTGGLLRTLEVFGPRPERIGRRAVVLGDDPAARHAVRLLRGAGVAVAAVVCPGPRAAVGAVGAPVLAETAVTELTGRGRLASVVVRGPDGRSRTLACDTLVLTGDWVAEHDVARAAGLPLAPGGRGPVADGALRTTAPGVFAAGGLLGGGGPAVRAAAEGRAAAGAVLAFLAGRASGAAQGPPVVAAGALARVRPDLLGPEPGPLLVRAGRVLVRPVLTVAQDGRVLRRDRLPAALLPWRPLRLGPEWTRGADPDGGPVEVGADDGCGDGGRAETATDPAGGPVEAGAKG</sequence>
<dbReference type="EMBL" id="BMUL01000007">
    <property type="protein sequence ID" value="GHA86679.1"/>
    <property type="molecule type" value="Genomic_DNA"/>
</dbReference>